<dbReference type="Gene3D" id="3.40.50.720">
    <property type="entry name" value="NAD(P)-binding Rossmann-like Domain"/>
    <property type="match status" value="1"/>
</dbReference>
<proteinExistence type="predicted"/>
<dbReference type="EMBL" id="JBDKWZ010000014">
    <property type="protein sequence ID" value="MEN7550478.1"/>
    <property type="molecule type" value="Genomic_DNA"/>
</dbReference>
<dbReference type="InterPro" id="IPR016040">
    <property type="entry name" value="NAD(P)-bd_dom"/>
</dbReference>
<evidence type="ECO:0000313" key="3">
    <source>
        <dbReference type="EMBL" id="MEN7550478.1"/>
    </source>
</evidence>
<feature type="coiled-coil region" evidence="1">
    <location>
        <begin position="198"/>
        <end position="225"/>
    </location>
</feature>
<evidence type="ECO:0000259" key="2">
    <source>
        <dbReference type="Pfam" id="PF13460"/>
    </source>
</evidence>
<dbReference type="Proteomes" id="UP001403385">
    <property type="component" value="Unassembled WGS sequence"/>
</dbReference>
<dbReference type="SUPFAM" id="SSF51735">
    <property type="entry name" value="NAD(P)-binding Rossmann-fold domains"/>
    <property type="match status" value="1"/>
</dbReference>
<accession>A0AAW9S9B7</accession>
<dbReference type="RefSeq" id="WP_346823260.1">
    <property type="nucleotide sequence ID" value="NZ_JBDKWZ010000014.1"/>
</dbReference>
<dbReference type="Gene3D" id="3.90.25.10">
    <property type="entry name" value="UDP-galactose 4-epimerase, domain 1"/>
    <property type="match status" value="1"/>
</dbReference>
<comment type="caution">
    <text evidence="3">The sequence shown here is derived from an EMBL/GenBank/DDBJ whole genome shotgun (WGS) entry which is preliminary data.</text>
</comment>
<keyword evidence="1" id="KW-0175">Coiled coil</keyword>
<dbReference type="InterPro" id="IPR036291">
    <property type="entry name" value="NAD(P)-bd_dom_sf"/>
</dbReference>
<dbReference type="PANTHER" id="PTHR43162:SF1">
    <property type="entry name" value="PRESTALK A DIFFERENTIATION PROTEIN A"/>
    <property type="match status" value="1"/>
</dbReference>
<organism evidence="3 4">
    <name type="scientific">Rapidithrix thailandica</name>
    <dbReference type="NCBI Taxonomy" id="413964"/>
    <lineage>
        <taxon>Bacteria</taxon>
        <taxon>Pseudomonadati</taxon>
        <taxon>Bacteroidota</taxon>
        <taxon>Cytophagia</taxon>
        <taxon>Cytophagales</taxon>
        <taxon>Flammeovirgaceae</taxon>
        <taxon>Rapidithrix</taxon>
    </lineage>
</organism>
<sequence length="284" mass="32050">MKDTKNKVFLVTGATGTIGRQVVKELLNKEKNVRVLARNSHSSDFPKEVEVITGDLNKSETLKKAFDGVYAVHFISIGDEKYTPLSNGKSIVELTKQSGIERVTVLWNGEGNESSLEAAIRLSSLEWTILQPQEYMANALGWAESIIRNSEIKEPFGDRPTAAIHENDVGSVIASILINGGHHKKIYTLTGPETLTPRKQVEQLAQTLEKEITFEELNEEQTRARWKEWGLPKETMDYLYSWYGNTPEQGYKVTPIVESILGRPAQNFKKWILDNIQNFKSDVV</sequence>
<dbReference type="InterPro" id="IPR051604">
    <property type="entry name" value="Ergot_Alk_Oxidoreductase"/>
</dbReference>
<dbReference type="AlphaFoldDB" id="A0AAW9S9B7"/>
<dbReference type="PANTHER" id="PTHR43162">
    <property type="match status" value="1"/>
</dbReference>
<gene>
    <name evidence="3" type="ORF">AAG747_21340</name>
</gene>
<dbReference type="Pfam" id="PF13460">
    <property type="entry name" value="NAD_binding_10"/>
    <property type="match status" value="1"/>
</dbReference>
<reference evidence="3 4" key="1">
    <citation type="submission" date="2024-04" db="EMBL/GenBank/DDBJ databases">
        <title>Novel genus in family Flammeovirgaceae.</title>
        <authorList>
            <person name="Nguyen T.H."/>
            <person name="Vuong T.Q."/>
            <person name="Le H."/>
            <person name="Kim S.-G."/>
        </authorList>
    </citation>
    <scope>NUCLEOTIDE SEQUENCE [LARGE SCALE GENOMIC DNA]</scope>
    <source>
        <strain evidence="3 4">JCM 23209</strain>
    </source>
</reference>
<evidence type="ECO:0000313" key="4">
    <source>
        <dbReference type="Proteomes" id="UP001403385"/>
    </source>
</evidence>
<name>A0AAW9S9B7_9BACT</name>
<evidence type="ECO:0000256" key="1">
    <source>
        <dbReference type="SAM" id="Coils"/>
    </source>
</evidence>
<protein>
    <submittedName>
        <fullName evidence="3">NAD(P)H-binding protein</fullName>
    </submittedName>
</protein>
<feature type="domain" description="NAD(P)-binding" evidence="2">
    <location>
        <begin position="13"/>
        <end position="105"/>
    </location>
</feature>
<keyword evidence="4" id="KW-1185">Reference proteome</keyword>